<comment type="subcellular location">
    <subcellularLocation>
        <location evidence="1 15">Cell inner membrane</location>
        <topology evidence="1 15">Peripheral membrane protein</topology>
        <orientation evidence="1 15">Cytoplasmic side</orientation>
    </subcellularLocation>
</comment>
<dbReference type="PANTHER" id="PTHR42755">
    <property type="entry name" value="3-DEOXY-MANNO-OCTULOSONATE CYTIDYLYLTRANSFERASE"/>
    <property type="match status" value="1"/>
</dbReference>
<feature type="transmembrane region" description="Helical" evidence="18">
    <location>
        <begin position="13"/>
        <end position="33"/>
    </location>
</feature>
<dbReference type="PROSITE" id="PS50011">
    <property type="entry name" value="PROTEIN_KINASE_DOM"/>
    <property type="match status" value="1"/>
</dbReference>
<keyword evidence="21" id="KW-1185">Reference proteome</keyword>
<dbReference type="AlphaFoldDB" id="A0A9X2JSV1"/>
<dbReference type="EMBL" id="JAMZDE010000006">
    <property type="protein sequence ID" value="MCP1339165.1"/>
    <property type="molecule type" value="Genomic_DNA"/>
</dbReference>
<comment type="catalytic activity">
    <reaction evidence="13 15">
        <text>an alpha-Kdo-(2-&gt;6)-lipid IVA + ATP = a 4-O-phospho-alpha-Kdo-(2-&gt;6)-lipid IVA + ADP + H(+)</text>
        <dbReference type="Rhea" id="RHEA:74271"/>
        <dbReference type="ChEBI" id="CHEBI:15378"/>
        <dbReference type="ChEBI" id="CHEBI:30616"/>
        <dbReference type="ChEBI" id="CHEBI:176428"/>
        <dbReference type="ChEBI" id="CHEBI:193140"/>
        <dbReference type="ChEBI" id="CHEBI:456216"/>
        <dbReference type="EC" id="2.7.1.166"/>
    </reaction>
</comment>
<dbReference type="FunFam" id="3.40.50.11720:FF:000001">
    <property type="entry name" value="3-deoxy-D-manno-octulosonic acid transferase"/>
    <property type="match status" value="1"/>
</dbReference>
<dbReference type="InterPro" id="IPR011009">
    <property type="entry name" value="Kinase-like_dom_sf"/>
</dbReference>
<evidence type="ECO:0000256" key="3">
    <source>
        <dbReference type="ARBA" id="ARBA00010327"/>
    </source>
</evidence>
<evidence type="ECO:0000256" key="16">
    <source>
        <dbReference type="PIRSR" id="PIRSR639901-1"/>
    </source>
</evidence>
<dbReference type="InterPro" id="IPR022826">
    <property type="entry name" value="KDO_kinase"/>
</dbReference>
<evidence type="ECO:0000256" key="12">
    <source>
        <dbReference type="ARBA" id="ARBA00029511"/>
    </source>
</evidence>
<evidence type="ECO:0000313" key="21">
    <source>
        <dbReference type="Proteomes" id="UP001139474"/>
    </source>
</evidence>
<evidence type="ECO:0000256" key="10">
    <source>
        <dbReference type="ARBA" id="ARBA00022985"/>
    </source>
</evidence>
<dbReference type="GO" id="GO:0004672">
    <property type="term" value="F:protein kinase activity"/>
    <property type="evidence" value="ECO:0007669"/>
    <property type="project" value="InterPro"/>
</dbReference>
<dbReference type="PANTHER" id="PTHR42755:SF1">
    <property type="entry name" value="3-DEOXY-D-MANNO-OCTULOSONIC ACID TRANSFERASE, MITOCHONDRIAL-RELATED"/>
    <property type="match status" value="1"/>
</dbReference>
<dbReference type="HAMAP" id="MF_00521">
    <property type="entry name" value="KDO_kinase"/>
    <property type="match status" value="1"/>
</dbReference>
<keyword evidence="18" id="KW-0812">Transmembrane</keyword>
<dbReference type="EC" id="2.7.1.166" evidence="15"/>
<dbReference type="SUPFAM" id="SSF56112">
    <property type="entry name" value="Protein kinase-like (PK-like)"/>
    <property type="match status" value="1"/>
</dbReference>
<evidence type="ECO:0000256" key="8">
    <source>
        <dbReference type="ARBA" id="ARBA00022777"/>
    </source>
</evidence>
<keyword evidence="10 15" id="KW-0448">Lipopolysaccharide biosynthesis</keyword>
<proteinExistence type="inferred from homology"/>
<dbReference type="InterPro" id="IPR039901">
    <property type="entry name" value="Kdotransferase"/>
</dbReference>
<dbReference type="NCBIfam" id="NF004388">
    <property type="entry name" value="PRK05749.1-4"/>
    <property type="match status" value="1"/>
</dbReference>
<dbReference type="NCBIfam" id="NF002475">
    <property type="entry name" value="PRK01723.1"/>
    <property type="match status" value="1"/>
</dbReference>
<keyword evidence="4 15" id="KW-1003">Cell membrane</keyword>
<evidence type="ECO:0000256" key="1">
    <source>
        <dbReference type="ARBA" id="ARBA00004515"/>
    </source>
</evidence>
<dbReference type="RefSeq" id="WP_253618735.1">
    <property type="nucleotide sequence ID" value="NZ_JAMZDE010000006.1"/>
</dbReference>
<keyword evidence="5 15" id="KW-0997">Cell inner membrane</keyword>
<name>A0A9X2JSV1_9GAMM</name>
<evidence type="ECO:0000256" key="7">
    <source>
        <dbReference type="ARBA" id="ARBA00022741"/>
    </source>
</evidence>
<feature type="active site" evidence="15">
    <location>
        <position position="602"/>
    </location>
</feature>
<dbReference type="InterPro" id="IPR000719">
    <property type="entry name" value="Prot_kinase_dom"/>
</dbReference>
<dbReference type="Gene3D" id="3.40.50.11720">
    <property type="entry name" value="3-Deoxy-D-manno-octulosonic-acid transferase, N-terminal domain"/>
    <property type="match status" value="1"/>
</dbReference>
<evidence type="ECO:0000256" key="14">
    <source>
        <dbReference type="ARBA" id="ARBA00049183"/>
    </source>
</evidence>
<keyword evidence="6 15" id="KW-0808">Transferase</keyword>
<evidence type="ECO:0000256" key="13">
    <source>
        <dbReference type="ARBA" id="ARBA00034417"/>
    </source>
</evidence>
<dbReference type="GO" id="GO:0009244">
    <property type="term" value="P:lipopolysaccharide core region biosynthetic process"/>
    <property type="evidence" value="ECO:0007669"/>
    <property type="project" value="UniProtKB-UniRule"/>
</dbReference>
<feature type="domain" description="Protein kinase" evidence="19">
    <location>
        <begin position="479"/>
        <end position="671"/>
    </location>
</feature>
<feature type="active site" description="Proton acceptor" evidence="16">
    <location>
        <position position="71"/>
    </location>
</feature>
<comment type="caution">
    <text evidence="20">The sequence shown here is derived from an EMBL/GenBank/DDBJ whole genome shotgun (WGS) entry which is preliminary data.</text>
</comment>
<evidence type="ECO:0000256" key="17">
    <source>
        <dbReference type="PIRSR" id="PIRSR639901-2"/>
    </source>
</evidence>
<feature type="site" description="Transition state stabilizer" evidence="17">
    <location>
        <position position="219"/>
    </location>
</feature>
<comment type="pathway">
    <text evidence="2 15">Bacterial outer membrane biogenesis; LPS core biosynthesis.</text>
</comment>
<comment type="catalytic activity">
    <reaction evidence="14">
        <text>lipid IVA (E. coli) + CMP-3-deoxy-beta-D-manno-octulosonate = alpha-Kdo-(2-&gt;6)-lipid IVA (E. coli) + CMP + H(+)</text>
        <dbReference type="Rhea" id="RHEA:28066"/>
        <dbReference type="ChEBI" id="CHEBI:15378"/>
        <dbReference type="ChEBI" id="CHEBI:58603"/>
        <dbReference type="ChEBI" id="CHEBI:60364"/>
        <dbReference type="ChEBI" id="CHEBI:60377"/>
        <dbReference type="ChEBI" id="CHEBI:85987"/>
        <dbReference type="EC" id="2.4.99.12"/>
    </reaction>
</comment>
<evidence type="ECO:0000259" key="19">
    <source>
        <dbReference type="PROSITE" id="PS50011"/>
    </source>
</evidence>
<dbReference type="Pfam" id="PF06293">
    <property type="entry name" value="Kdo"/>
    <property type="match status" value="1"/>
</dbReference>
<reference evidence="20" key="1">
    <citation type="submission" date="2022-06" db="EMBL/GenBank/DDBJ databases">
        <title>Idiomarina rhizosphaerae M1R2S28.</title>
        <authorList>
            <person name="Sun J.-Q."/>
            <person name="Li L.-F."/>
        </authorList>
    </citation>
    <scope>NUCLEOTIDE SEQUENCE</scope>
    <source>
        <strain evidence="20">M1R2S28</strain>
    </source>
</reference>
<feature type="site" description="Transition state stabilizer" evidence="17">
    <location>
        <position position="141"/>
    </location>
</feature>
<dbReference type="Gene3D" id="1.10.510.10">
    <property type="entry name" value="Transferase(Phosphotransferase) domain 1"/>
    <property type="match status" value="1"/>
</dbReference>
<evidence type="ECO:0000256" key="15">
    <source>
        <dbReference type="HAMAP-Rule" id="MF_00521"/>
    </source>
</evidence>
<keyword evidence="8 15" id="KW-0418">Kinase</keyword>
<dbReference type="InterPro" id="IPR038107">
    <property type="entry name" value="Glycos_transf_N_sf"/>
</dbReference>
<keyword evidence="9 15" id="KW-0067">ATP-binding</keyword>
<dbReference type="GO" id="GO:0043842">
    <property type="term" value="F:Kdo transferase activity"/>
    <property type="evidence" value="ECO:0007669"/>
    <property type="project" value="UniProtKB-EC"/>
</dbReference>
<dbReference type="GO" id="GO:0005524">
    <property type="term" value="F:ATP binding"/>
    <property type="evidence" value="ECO:0007669"/>
    <property type="project" value="UniProtKB-UniRule"/>
</dbReference>
<comment type="function">
    <text evidence="15">Catalyzes the ATP-dependent phosphorylation of the 3-deoxy-D-manno-octulosonic acid (Kdo) residue in Kdo-lipid IV(A) at the 4-OH position.</text>
</comment>
<evidence type="ECO:0000256" key="11">
    <source>
        <dbReference type="ARBA" id="ARBA00023136"/>
    </source>
</evidence>
<evidence type="ECO:0000256" key="2">
    <source>
        <dbReference type="ARBA" id="ARBA00004713"/>
    </source>
</evidence>
<dbReference type="InterPro" id="IPR007507">
    <property type="entry name" value="Glycos_transf_N"/>
</dbReference>
<keyword evidence="11 15" id="KW-0472">Membrane</keyword>
<keyword evidence="7 15" id="KW-0547">Nucleotide-binding</keyword>
<evidence type="ECO:0000313" key="20">
    <source>
        <dbReference type="EMBL" id="MCP1339165.1"/>
    </source>
</evidence>
<dbReference type="Proteomes" id="UP001139474">
    <property type="component" value="Unassembled WGS sequence"/>
</dbReference>
<dbReference type="GO" id="GO:0009245">
    <property type="term" value="P:lipid A biosynthetic process"/>
    <property type="evidence" value="ECO:0007669"/>
    <property type="project" value="TreeGrafter"/>
</dbReference>
<keyword evidence="18" id="KW-1133">Transmembrane helix</keyword>
<organism evidence="20 21">
    <name type="scientific">Idiomarina rhizosphaerae</name>
    <dbReference type="NCBI Taxonomy" id="2961572"/>
    <lineage>
        <taxon>Bacteria</taxon>
        <taxon>Pseudomonadati</taxon>
        <taxon>Pseudomonadota</taxon>
        <taxon>Gammaproteobacteria</taxon>
        <taxon>Alteromonadales</taxon>
        <taxon>Idiomarinaceae</taxon>
        <taxon>Idiomarina</taxon>
    </lineage>
</organism>
<protein>
    <recommendedName>
        <fullName evidence="12 15">3-deoxy-D-manno-octulosonic acid kinase</fullName>
        <shortName evidence="15">Kdo kinase</shortName>
        <ecNumber evidence="15">2.7.1.166</ecNumber>
    </recommendedName>
</protein>
<dbReference type="GO" id="GO:0005886">
    <property type="term" value="C:plasma membrane"/>
    <property type="evidence" value="ECO:0007669"/>
    <property type="project" value="UniProtKB-SubCell"/>
</dbReference>
<comment type="similarity">
    <text evidence="3 15">Belongs to the protein kinase superfamily. KdkA/RfaP family.</text>
</comment>
<sequence length="671" mass="76597">MDSRILALNDMRLWIYGVLIRLVTPAVFVWLWLRGRKDSRYRQNWSERLALGSVDKRQHGCVVIHSVSVGETLAAKRLIEQLLRQEPCQKILITCMTPTARELIQQHFGDAVSCRYWPIDTPGAAKRFVRKFKPKAVWVMETELWPQMLHQCASANIPVALLNARLSARSAAGYRRFHWLMKTVWKQLTLVSVQNKETARRMKVLGVPYSVLFVDGNLKYDVELCATDIEKALAWQHSCASRHVWLASSSHPGEHEVLLEAHKLIQQDLPNSCLIIAPRHPEQFELVAQMIQESGLKLARRTQSNAIPTDCDVFLADSMGEMMLWGQLASVSFVGGSIIKRGGHNPLEVIAAGSNVMSGRHVFNFPQVYGELAKAGAVQWVSNAGEIKKAVELMQQTAVMKAQHEAAKSVLQTHQGATLRVLKRALEYTLTGSGMIKTEQSPQGLIRYDSDIFETIEDKHFTAQYWQQQKSIAGNSTGRATVWFIQQGDLGLLLRHYYRGGLVGKINKDRFLREPAEKSRAIHEFDLLLKLREIGLPVPRPVAARMEKTAVFSYKADILVEVIPGAVDVFRLLREKKLSAELWQKLGSVIKELHDTGVYHSDLNCHNLMLDDKDKAWIVDFDKCDFRENGDWKEANIQRLLRSLRKEKEKNETFYWKESRDWPELLTGYRR</sequence>
<dbReference type="Gene3D" id="3.40.50.2000">
    <property type="entry name" value="Glycogen Phosphorylase B"/>
    <property type="match status" value="1"/>
</dbReference>
<dbReference type="SUPFAM" id="SSF53756">
    <property type="entry name" value="UDP-Glycosyltransferase/glycogen phosphorylase"/>
    <property type="match status" value="1"/>
</dbReference>
<evidence type="ECO:0000256" key="6">
    <source>
        <dbReference type="ARBA" id="ARBA00022679"/>
    </source>
</evidence>
<gene>
    <name evidence="20" type="primary">waaA</name>
    <name evidence="15" type="synonym">kdkA</name>
    <name evidence="20" type="ORF">NJR55_06110</name>
</gene>
<dbReference type="Pfam" id="PF04413">
    <property type="entry name" value="Glycos_transf_N"/>
    <property type="match status" value="1"/>
</dbReference>
<accession>A0A9X2JSV1</accession>
<evidence type="ECO:0000256" key="18">
    <source>
        <dbReference type="SAM" id="Phobius"/>
    </source>
</evidence>
<evidence type="ECO:0000256" key="4">
    <source>
        <dbReference type="ARBA" id="ARBA00022475"/>
    </source>
</evidence>
<evidence type="ECO:0000256" key="9">
    <source>
        <dbReference type="ARBA" id="ARBA00022840"/>
    </source>
</evidence>
<keyword evidence="20" id="KW-0328">Glycosyltransferase</keyword>
<evidence type="ECO:0000256" key="5">
    <source>
        <dbReference type="ARBA" id="ARBA00022519"/>
    </source>
</evidence>